<dbReference type="Gene3D" id="3.10.129.110">
    <property type="entry name" value="Polyketide synthase dehydratase"/>
    <property type="match status" value="1"/>
</dbReference>
<dbReference type="PROSITE" id="PS50075">
    <property type="entry name" value="CARRIER"/>
    <property type="match status" value="2"/>
</dbReference>
<evidence type="ECO:0000256" key="4">
    <source>
        <dbReference type="ARBA" id="ARBA00022679"/>
    </source>
</evidence>
<dbReference type="InterPro" id="IPR000873">
    <property type="entry name" value="AMP-dep_synth/lig_dom"/>
</dbReference>
<evidence type="ECO:0000313" key="13">
    <source>
        <dbReference type="Proteomes" id="UP000199645"/>
    </source>
</evidence>
<dbReference type="InterPro" id="IPR029058">
    <property type="entry name" value="AB_hydrolase_fold"/>
</dbReference>
<evidence type="ECO:0000256" key="1">
    <source>
        <dbReference type="ARBA" id="ARBA00001957"/>
    </source>
</evidence>
<dbReference type="Pfam" id="PF22953">
    <property type="entry name" value="SpnB_Rossmann"/>
    <property type="match status" value="1"/>
</dbReference>
<dbReference type="InterPro" id="IPR020841">
    <property type="entry name" value="PKS_Beta-ketoAc_synthase_dom"/>
</dbReference>
<evidence type="ECO:0000259" key="11">
    <source>
        <dbReference type="PROSITE" id="PS52019"/>
    </source>
</evidence>
<dbReference type="Gene3D" id="3.40.47.10">
    <property type="match status" value="1"/>
</dbReference>
<dbReference type="SUPFAM" id="SSF53901">
    <property type="entry name" value="Thiolase-like"/>
    <property type="match status" value="1"/>
</dbReference>
<dbReference type="SMART" id="SM00824">
    <property type="entry name" value="PKS_TE"/>
    <property type="match status" value="1"/>
</dbReference>
<dbReference type="Pfam" id="PF00501">
    <property type="entry name" value="AMP-binding"/>
    <property type="match status" value="1"/>
</dbReference>
<dbReference type="InterPro" id="IPR016035">
    <property type="entry name" value="Acyl_Trfase/lysoPLipase"/>
</dbReference>
<evidence type="ECO:0000256" key="3">
    <source>
        <dbReference type="ARBA" id="ARBA00022553"/>
    </source>
</evidence>
<feature type="domain" description="Ketosynthase family 3 (KS3)" evidence="10">
    <location>
        <begin position="568"/>
        <end position="990"/>
    </location>
</feature>
<keyword evidence="2" id="KW-0596">Phosphopantetheine</keyword>
<feature type="region of interest" description="C-terminal hotdog fold" evidence="7">
    <location>
        <begin position="1585"/>
        <end position="1721"/>
    </location>
</feature>
<dbReference type="SUPFAM" id="SSF56801">
    <property type="entry name" value="Acetyl-CoA synthetase-like"/>
    <property type="match status" value="1"/>
</dbReference>
<dbReference type="InterPro" id="IPR014031">
    <property type="entry name" value="Ketoacyl_synth_C"/>
</dbReference>
<dbReference type="SMART" id="SM00825">
    <property type="entry name" value="PKS_KS"/>
    <property type="match status" value="1"/>
</dbReference>
<evidence type="ECO:0000313" key="12">
    <source>
        <dbReference type="EMBL" id="SFF89480.1"/>
    </source>
</evidence>
<dbReference type="InterPro" id="IPR016039">
    <property type="entry name" value="Thiolase-like"/>
</dbReference>
<reference evidence="12 13" key="1">
    <citation type="submission" date="2016-10" db="EMBL/GenBank/DDBJ databases">
        <authorList>
            <person name="de Groot N.N."/>
        </authorList>
    </citation>
    <scope>NUCLEOTIDE SEQUENCE [LARGE SCALE GENOMIC DNA]</scope>
    <source>
        <strain evidence="12 13">DSM 43019</strain>
    </source>
</reference>
<dbReference type="SMART" id="SM00823">
    <property type="entry name" value="PKS_PP"/>
    <property type="match status" value="2"/>
</dbReference>
<dbReference type="SUPFAM" id="SSF55048">
    <property type="entry name" value="Probable ACP-binding domain of malonyl-CoA ACP transacylase"/>
    <property type="match status" value="1"/>
</dbReference>
<dbReference type="PROSITE" id="PS00455">
    <property type="entry name" value="AMP_BINDING"/>
    <property type="match status" value="1"/>
</dbReference>
<dbReference type="Pfam" id="PF16197">
    <property type="entry name" value="KAsynt_C_assoc"/>
    <property type="match status" value="1"/>
</dbReference>
<dbReference type="InterPro" id="IPR020802">
    <property type="entry name" value="TesA-like"/>
</dbReference>
<dbReference type="EMBL" id="FONV01000028">
    <property type="protein sequence ID" value="SFF89480.1"/>
    <property type="molecule type" value="Genomic_DNA"/>
</dbReference>
<sequence>MGQQDLIRPLSHVLQDNARQHGDRLAFADDHRRVTWAHMADRTAGLASGLGVGRGDRVAFVLGNSVDLVEVLLATVRAAAVGVPLSPHATDAELTALLADCEPAVLVTDGRHADQARRVAGAVRVLVTGDIPAGDTAPRDDLGLDEPAFLLYTSGTTGSVKGVVSTQRAALWSAVTCYGPVFGLTHTDHLLWPLPMAHSFAHSLAVLGVTVAGASARVTAGSNPATLARLLAEEAPTMLAGVPVTYRQLLDAGPIDGSSLRLCLTAGATSDPVLRSEVEKLLGVPLFDCYGSTETCGMIAVERPGAPRTPGSSGLPAPGVEVRLVDGEISVRGPNLMLGYHRRSDGLTDGWYRTGDLGRFDADGNLSVIGRVSDVINRGGVNVDPAEVELALLALPGVRDTAVVARAHPLLGEVPVAFVVPADESADPAGLLRDLARRLSAYKVPEEIVFTPVIPRTPSGKPRRHLLRSAFSADTADRFTGTSSAALVNAEVAALCGPVTDPDIAFADLGLTSMGAMTVWNRLSRRTGLRLPATLLWDHPTPAALITWLDARLAGAATTTSRRSRSQTEPIAIVAAACRYPGGVRSPEDLWRLIAGEVDATGEFPTDRGWDVDALFDPDPDRLGTSVTRRGAFLYDAADFDPAFFGISPREALATDPQHRLLLEIAWEAFERAGIPAPSLRDSDTGVFIGLMSSDYGPRRDAHELESHLAIGSTGSLASGRIAYTLGLRGPSLSIDTACSSSLVAMDLAAAALRAGECGLALAGGVTVMASPQSFVMFSRQRGLAADGRCRPFAAGTGGTAWGEGAGMVLLERLDDARRNGHPVLAVLRGSAVNADGASNGLTAPSGEAQRDLIHLALADAGLRPTDVDLIEGHGTGTRIGDPIEANALVDTYGRGRSEPVWLGSVKSNIGHTQSAAGVAGVIKVIEAMRHGVMPRSLYAEDPSPHVDWSAGALRLLDAARPWPAGPRPRRAAVSAFGLGGTNAHVIIEEPPAAEPDRPPAAPLPGWTAAPWLLGATDEDGLRARAAQLAALPAAGQPGPTSLDVAFSLATGRAPLRHRAAVRAGDREGLQALADGAPHPAVTRIVTRPEPRVAFLFTGQGAQRLGMGRELAAAFPAFAATYDQVCAAFTPYLARPLREVVDGADAGLLHRTDYAQPALFAFEVALHALYRACGVHPHRLAGHSIGELTAAYAAGVLSLADAVRLVAARGRLMAALPPGGTMIAVRRTEADVAKLLPDAGDLVAIAAVNGPDAVVLAGPEEAVTALAERLDARYDRLRVSHAFHSPLLDPMIDEFRVVAESVTYHQPSVPVASALSGSPDLAGADHWVRHVRDTVHFAGAMDELAAVPVSAFVEIGPAAVLSVLAERCVAADAFLPGPATLAGFLDSLATLHVHGVPVDWAAVYAASGARRCDLPTYPFRRQRHWLDGTERPPLLADPQPDADGTRTRSSGTLSTTRQPWLADHMIGAGPMVPAAALAEIAFRAATPSFSPATASFSPATASFSPATSRWRPLRLAELSLGTPLTLTGPVDVQVVADAPDHDGDRELTIWSRSTGSADPWTSHATATLTAPTGRSPALPATWPPPGARPITVDYTRLTDAGFHYGPAFRAVTALWRGPTEVYAEVALPPTVAADAPRFGVHPVLLDAALHASLLAEPPDRPRVPFALEGVELHTTGAATARVVLSPVTPDTTRVTVTDPLGRPIITIDALVTRPIGVQDRTVHRSLHRLTWPAAPTERDGRPYEIWYAASGLPASVSGLPGAVSGLPASASGLPDAAAGLPASDEGRTLIASSGPGAIAADPPARARALLERTLTKVTQWLAGDRPGRLVVVTERATGDDPDPAAAAVWGMLGSAQAEHPGRLTVVDLCGDATSAAALHEAAALAEPRVAVRAGIVHAPRLALAGASDPTAPAPDPAGTVLITGGTGALGAILARHLVTAYGVRTLVLANRTGAVPAWAADLDAQVTVTGCDLRDRAAVAVLVDSCGPALTGVFHLAGVLDDGVLTAMTPARLDAVLAPKADAAWHLHEATSHLNLAAFVLYSSASGVIGRPGQANYAAANAFLDALAAHRIAHGLPALALAWGLWDSDGHGMAGRPSPGPARRALTDGGIRAITAEQGMALLDRSLRGADALLVPLAIDVPATGAPAILTGLAPAAPAAVTTAAKPVGWRETLAGLPVDERPAALTRLVGTVIADLLGFPDTTALDAGRHFKDIGLDSLAAIQLRDRLSTATGVRLSATIAFDHPTLAELTDHVRSAMGDPTDGEPPVAQPAQTGGERFTAIYHRVIREQGPSAAMTLRYLASYGLPTFDADDRAAHTPAPLRLATGRSYHQPVLIFLPGYLALHDPAPTGLGQALDGHYDLHMLAHPGFGTRPGAVPDSVATLVRTHAASVRELAGDRPFVLIGHSTGGGVAHAVAAGLTAEGVPPAAVILADAHHSAAGREDPRALALVAADRNRPAELFDGVFSDAVMIAGGAYVRLFDGWEPEPSEVPALLVRAVPTREMREIDPDGQWQPFWPGSPDVVDVPGDHYSMLTTDAAATADAIMAWLAGR</sequence>
<dbReference type="InterPro" id="IPR014030">
    <property type="entry name" value="Ketoacyl_synth_N"/>
</dbReference>
<dbReference type="InterPro" id="IPR020806">
    <property type="entry name" value="PKS_PP-bd"/>
</dbReference>
<dbReference type="PANTHER" id="PTHR43775">
    <property type="entry name" value="FATTY ACID SYNTHASE"/>
    <property type="match status" value="1"/>
</dbReference>
<comment type="cofactor">
    <cofactor evidence="1">
        <name>pantetheine 4'-phosphate</name>
        <dbReference type="ChEBI" id="CHEBI:47942"/>
    </cofactor>
</comment>
<dbReference type="InterPro" id="IPR020807">
    <property type="entry name" value="PKS_DH"/>
</dbReference>
<dbReference type="InterPro" id="IPR032821">
    <property type="entry name" value="PKS_assoc"/>
</dbReference>
<dbReference type="OrthoDB" id="3406074at2"/>
<dbReference type="Pfam" id="PF00550">
    <property type="entry name" value="PP-binding"/>
    <property type="match status" value="2"/>
</dbReference>
<accession>A0A1I2MEY1</accession>
<dbReference type="InterPro" id="IPR050091">
    <property type="entry name" value="PKS_NRPS_Biosynth_Enz"/>
</dbReference>
<dbReference type="GO" id="GO:0006633">
    <property type="term" value="P:fatty acid biosynthetic process"/>
    <property type="evidence" value="ECO:0007669"/>
    <property type="project" value="InterPro"/>
</dbReference>
<evidence type="ECO:0000256" key="8">
    <source>
        <dbReference type="SAM" id="MobiDB-lite"/>
    </source>
</evidence>
<feature type="domain" description="Carrier" evidence="9">
    <location>
        <begin position="2184"/>
        <end position="2259"/>
    </location>
</feature>
<dbReference type="InterPro" id="IPR025110">
    <property type="entry name" value="AMP-bd_C"/>
</dbReference>
<dbReference type="PROSITE" id="PS52019">
    <property type="entry name" value="PKS_MFAS_DH"/>
    <property type="match status" value="1"/>
</dbReference>
<dbReference type="InterPro" id="IPR045851">
    <property type="entry name" value="AMP-bd_C_sf"/>
</dbReference>
<dbReference type="Gene3D" id="3.40.50.1820">
    <property type="entry name" value="alpha/beta hydrolase"/>
    <property type="match status" value="1"/>
</dbReference>
<dbReference type="InterPro" id="IPR020845">
    <property type="entry name" value="AMP-binding_CS"/>
</dbReference>
<dbReference type="PROSITE" id="PS52004">
    <property type="entry name" value="KS3_2"/>
    <property type="match status" value="1"/>
</dbReference>
<dbReference type="InterPro" id="IPR036736">
    <property type="entry name" value="ACP-like_sf"/>
</dbReference>
<dbReference type="InterPro" id="IPR001031">
    <property type="entry name" value="Thioesterase"/>
</dbReference>
<name>A0A1I2MEY1_9ACTN</name>
<evidence type="ECO:0000256" key="6">
    <source>
        <dbReference type="ARBA" id="ARBA00023315"/>
    </source>
</evidence>
<dbReference type="SUPFAM" id="SSF53474">
    <property type="entry name" value="alpha/beta-Hydrolases"/>
    <property type="match status" value="1"/>
</dbReference>
<dbReference type="RefSeq" id="WP_093621934.1">
    <property type="nucleotide sequence ID" value="NZ_BOMT01000022.1"/>
</dbReference>
<dbReference type="Pfam" id="PF13193">
    <property type="entry name" value="AMP-binding_C"/>
    <property type="match status" value="1"/>
</dbReference>
<dbReference type="InterPro" id="IPR049552">
    <property type="entry name" value="PKS_DH_N"/>
</dbReference>
<evidence type="ECO:0000259" key="9">
    <source>
        <dbReference type="PROSITE" id="PS50075"/>
    </source>
</evidence>
<keyword evidence="5" id="KW-0677">Repeat</keyword>
<dbReference type="SMART" id="SM01294">
    <property type="entry name" value="PKS_PP_betabranch"/>
    <property type="match status" value="1"/>
</dbReference>
<feature type="region of interest" description="Disordered" evidence="8">
    <location>
        <begin position="1428"/>
        <end position="1456"/>
    </location>
</feature>
<dbReference type="InterPro" id="IPR014043">
    <property type="entry name" value="Acyl_transferase_dom"/>
</dbReference>
<dbReference type="Gene3D" id="3.30.300.30">
    <property type="match status" value="1"/>
</dbReference>
<dbReference type="Gene3D" id="3.40.50.720">
    <property type="entry name" value="NAD(P)-binding Rossmann-like Domain"/>
    <property type="match status" value="1"/>
</dbReference>
<dbReference type="SUPFAM" id="SSF51735">
    <property type="entry name" value="NAD(P)-binding Rossmann-fold domains"/>
    <property type="match status" value="2"/>
</dbReference>
<dbReference type="Gene3D" id="3.30.70.3290">
    <property type="match status" value="1"/>
</dbReference>
<dbReference type="Pfam" id="PF02801">
    <property type="entry name" value="Ketoacyl-synt_C"/>
    <property type="match status" value="1"/>
</dbReference>
<dbReference type="InterPro" id="IPR016036">
    <property type="entry name" value="Malonyl_transacylase_ACP-bd"/>
</dbReference>
<dbReference type="SMART" id="SM00827">
    <property type="entry name" value="PKS_AT"/>
    <property type="match status" value="1"/>
</dbReference>
<keyword evidence="3" id="KW-0597">Phosphoprotein</keyword>
<dbReference type="GO" id="GO:0004312">
    <property type="term" value="F:fatty acid synthase activity"/>
    <property type="evidence" value="ECO:0007669"/>
    <property type="project" value="TreeGrafter"/>
</dbReference>
<dbReference type="Pfam" id="PF00698">
    <property type="entry name" value="Acyl_transf_1"/>
    <property type="match status" value="1"/>
</dbReference>
<dbReference type="Gene3D" id="3.40.366.10">
    <property type="entry name" value="Malonyl-Coenzyme A Acyl Carrier Protein, domain 2"/>
    <property type="match status" value="1"/>
</dbReference>
<dbReference type="InterPro" id="IPR018201">
    <property type="entry name" value="Ketoacyl_synth_AS"/>
</dbReference>
<dbReference type="SUPFAM" id="SSF52151">
    <property type="entry name" value="FabD/lysophospholipase-like"/>
    <property type="match status" value="1"/>
</dbReference>
<dbReference type="InterPro" id="IPR057326">
    <property type="entry name" value="KR_dom"/>
</dbReference>
<dbReference type="InterPro" id="IPR049551">
    <property type="entry name" value="PKS_DH_C"/>
</dbReference>
<dbReference type="InterPro" id="IPR042099">
    <property type="entry name" value="ANL_N_sf"/>
</dbReference>
<feature type="region of interest" description="N-terminal hotdog fold" evidence="7">
    <location>
        <begin position="1432"/>
        <end position="1575"/>
    </location>
</feature>
<evidence type="ECO:0000259" key="10">
    <source>
        <dbReference type="PROSITE" id="PS52004"/>
    </source>
</evidence>
<dbReference type="InterPro" id="IPR006162">
    <property type="entry name" value="Ppantetheine_attach_site"/>
</dbReference>
<dbReference type="STRING" id="35752.SAMN05421541_12864"/>
<proteinExistence type="predicted"/>
<dbReference type="CDD" id="cd00833">
    <property type="entry name" value="PKS"/>
    <property type="match status" value="1"/>
</dbReference>
<keyword evidence="6" id="KW-0012">Acyltransferase</keyword>
<organism evidence="12 13">
    <name type="scientific">Actinoplanes philippinensis</name>
    <dbReference type="NCBI Taxonomy" id="35752"/>
    <lineage>
        <taxon>Bacteria</taxon>
        <taxon>Bacillati</taxon>
        <taxon>Actinomycetota</taxon>
        <taxon>Actinomycetes</taxon>
        <taxon>Micromonosporales</taxon>
        <taxon>Micromonosporaceae</taxon>
        <taxon>Actinoplanes</taxon>
    </lineage>
</organism>
<feature type="domain" description="Carrier" evidence="9">
    <location>
        <begin position="476"/>
        <end position="553"/>
    </location>
</feature>
<gene>
    <name evidence="12" type="ORF">SAMN05421541_12864</name>
</gene>
<dbReference type="InterPro" id="IPR049900">
    <property type="entry name" value="PKS_mFAS_DH"/>
</dbReference>
<evidence type="ECO:0000256" key="7">
    <source>
        <dbReference type="PROSITE-ProRule" id="PRU01363"/>
    </source>
</evidence>
<dbReference type="InterPro" id="IPR001227">
    <property type="entry name" value="Ac_transferase_dom_sf"/>
</dbReference>
<dbReference type="FunFam" id="3.40.47.10:FF:000019">
    <property type="entry name" value="Polyketide synthase type I"/>
    <property type="match status" value="1"/>
</dbReference>
<dbReference type="Pfam" id="PF00109">
    <property type="entry name" value="ketoacyl-synt"/>
    <property type="match status" value="1"/>
</dbReference>
<dbReference type="Proteomes" id="UP000199645">
    <property type="component" value="Unassembled WGS sequence"/>
</dbReference>
<dbReference type="CDD" id="cd08956">
    <property type="entry name" value="KR_3_FAS_SDR_x"/>
    <property type="match status" value="1"/>
</dbReference>
<dbReference type="PROSITE" id="PS00606">
    <property type="entry name" value="KS3_1"/>
    <property type="match status" value="1"/>
</dbReference>
<dbReference type="SMART" id="SM00822">
    <property type="entry name" value="PKS_KR"/>
    <property type="match status" value="1"/>
</dbReference>
<keyword evidence="13" id="KW-1185">Reference proteome</keyword>
<dbReference type="InterPro" id="IPR013968">
    <property type="entry name" value="PKS_KR"/>
</dbReference>
<dbReference type="Gene3D" id="3.40.50.12780">
    <property type="entry name" value="N-terminal domain of ligase-like"/>
    <property type="match status" value="1"/>
</dbReference>
<feature type="domain" description="PKS/mFAS DH" evidence="11">
    <location>
        <begin position="1432"/>
        <end position="1721"/>
    </location>
</feature>
<dbReference type="Pfam" id="PF21089">
    <property type="entry name" value="PKS_DH_N"/>
    <property type="match status" value="1"/>
</dbReference>
<dbReference type="Pfam" id="PF14765">
    <property type="entry name" value="PS-DH"/>
    <property type="match status" value="1"/>
</dbReference>
<dbReference type="InterPro" id="IPR036291">
    <property type="entry name" value="NAD(P)-bd_dom_sf"/>
</dbReference>
<evidence type="ECO:0000256" key="5">
    <source>
        <dbReference type="ARBA" id="ARBA00022737"/>
    </source>
</evidence>
<dbReference type="SMART" id="SM00826">
    <property type="entry name" value="PKS_DH"/>
    <property type="match status" value="1"/>
</dbReference>
<feature type="active site" description="Proton acceptor; for dehydratase activity" evidence="7">
    <location>
        <position position="1464"/>
    </location>
</feature>
<protein>
    <submittedName>
        <fullName evidence="12">Rifamycin polyketide synthase modules 1, 2 and 3</fullName>
    </submittedName>
</protein>
<evidence type="ECO:0000256" key="2">
    <source>
        <dbReference type="ARBA" id="ARBA00022450"/>
    </source>
</evidence>
<dbReference type="PANTHER" id="PTHR43775:SF51">
    <property type="entry name" value="INACTIVE PHENOLPHTHIOCEROL SYNTHESIS POLYKETIDE SYNTHASE TYPE I PKS1-RELATED"/>
    <property type="match status" value="1"/>
</dbReference>
<dbReference type="Pfam" id="PF00975">
    <property type="entry name" value="Thioesterase"/>
    <property type="match status" value="1"/>
</dbReference>
<keyword evidence="4" id="KW-0808">Transferase</keyword>
<dbReference type="PROSITE" id="PS00012">
    <property type="entry name" value="PHOSPHOPANTETHEINE"/>
    <property type="match status" value="1"/>
</dbReference>
<dbReference type="GO" id="GO:0004315">
    <property type="term" value="F:3-oxoacyl-[acyl-carrier-protein] synthase activity"/>
    <property type="evidence" value="ECO:0007669"/>
    <property type="project" value="InterPro"/>
</dbReference>
<dbReference type="InterPro" id="IPR042104">
    <property type="entry name" value="PKS_dehydratase_sf"/>
</dbReference>
<dbReference type="InterPro" id="IPR009081">
    <property type="entry name" value="PP-bd_ACP"/>
</dbReference>
<dbReference type="SUPFAM" id="SSF47336">
    <property type="entry name" value="ACP-like"/>
    <property type="match status" value="2"/>
</dbReference>
<dbReference type="InterPro" id="IPR055123">
    <property type="entry name" value="SpnB-like_Rossmann"/>
</dbReference>
<dbReference type="Gene3D" id="1.10.1200.10">
    <property type="entry name" value="ACP-like"/>
    <property type="match status" value="2"/>
</dbReference>
<dbReference type="Pfam" id="PF08659">
    <property type="entry name" value="KR"/>
    <property type="match status" value="1"/>
</dbReference>
<feature type="active site" description="Proton donor; for dehydratase activity" evidence="7">
    <location>
        <position position="1646"/>
    </location>
</feature>
<dbReference type="GO" id="GO:0031177">
    <property type="term" value="F:phosphopantetheine binding"/>
    <property type="evidence" value="ECO:0007669"/>
    <property type="project" value="InterPro"/>
</dbReference>
<feature type="compositionally biased region" description="Low complexity" evidence="8">
    <location>
        <begin position="1432"/>
        <end position="1456"/>
    </location>
</feature>